<dbReference type="EMBL" id="JABSTQ010011417">
    <property type="protein sequence ID" value="KAG0411638.1"/>
    <property type="molecule type" value="Genomic_DNA"/>
</dbReference>
<protein>
    <submittedName>
        <fullName evidence="1">Uncharacterized protein</fullName>
    </submittedName>
</protein>
<accession>A0AC60NWU5</accession>
<comment type="caution">
    <text evidence="1">The sequence shown here is derived from an EMBL/GenBank/DDBJ whole genome shotgun (WGS) entry which is preliminary data.</text>
</comment>
<keyword evidence="2" id="KW-1185">Reference proteome</keyword>
<organism evidence="1 2">
    <name type="scientific">Ixodes persulcatus</name>
    <name type="common">Taiga tick</name>
    <dbReference type="NCBI Taxonomy" id="34615"/>
    <lineage>
        <taxon>Eukaryota</taxon>
        <taxon>Metazoa</taxon>
        <taxon>Ecdysozoa</taxon>
        <taxon>Arthropoda</taxon>
        <taxon>Chelicerata</taxon>
        <taxon>Arachnida</taxon>
        <taxon>Acari</taxon>
        <taxon>Parasitiformes</taxon>
        <taxon>Ixodida</taxon>
        <taxon>Ixodoidea</taxon>
        <taxon>Ixodidae</taxon>
        <taxon>Ixodinae</taxon>
        <taxon>Ixodes</taxon>
    </lineage>
</organism>
<evidence type="ECO:0000313" key="1">
    <source>
        <dbReference type="EMBL" id="KAG0411638.1"/>
    </source>
</evidence>
<proteinExistence type="predicted"/>
<evidence type="ECO:0000313" key="2">
    <source>
        <dbReference type="Proteomes" id="UP000805193"/>
    </source>
</evidence>
<sequence length="963" mass="103150">MTTDDDLVEPPLDDDALTTAEQVRARVAARTRLELQRCTETESSTRPTAPAPIPETHVEPSEEVERPPDDFELGVRVPPGGGFGVLVPGSESDSTTTNPDILAAAMSAAEIDTGTGPSDSAAKQQKPPPEVLPVHPQPPTTNPVQPVEPVPSTETFLGLIFQGTSEEAAWAFKQLPENIQRRLSGLGIESSWTEPPNPVASGATGNHTTTVQDEQTMADNKEPDSEGSAIISSIPTANRFNSLEDDASDVAAEPASTSQAGPAEQCGGLPRDSLSPSPPPPAPAPAEGARDKTLRLSPTAEKEDGDRQSRSPRLSPEPPEKGKEMPESLSHETAKTNPPSRLPGPIQPCQTTILFAPTRGRFTLRNQGDVAQAMQLRSGDNRAKTRVNPRRNVAAIDVTNTDAVHALLAVTDLAGLPVTAREATPRGKTVGIVRGLPPGRSTAEIRRHLRTETPIVAMQRLDGGAAARVHFDGERPNTVEYWGLDLSVEEEDIEPLQCFGCGRYGHVKAACPSPLLCPTCPGKHARGKCPLAATPDCPNCPFQHDAFSRGCAMYLRERSIIVAVRSTGCSWEQARATARNPARAPTKTSRNHLPPAPPLLRDNAWNMGPPAPDPVDFPALPNAQPLAEAQPEAAHPPRRNAETQTEWTELNPPPARDEQRQEQQTPPQQHQPPPRNPAAVQQSPAPEQQLRNTMPHTLPVPGAAQEFDAGATLQNPAAMKTSSVAGYRPTFGPLRSGRKRNASRRRARPFRRPGATQHSQDTFPQSTAASNTSPLQNAEVGPAPSGIPSEDIAHVEAQLQAAIDGLFAAVAQVAQMVSLHPTPDKFLFKGSPLTSLLQIAAPPANQHAGTPQLPRRLTRGTAAALYRLRTDSSFTPAGRARWRTDRDSGCEHCGAHADAEHLMCHCPRFSDARADLGRAYSALGCPSDTLEELLRPRLSRAGTERALRALASYLGNTGLKDVM</sequence>
<name>A0AC60NWU5_IXOPE</name>
<gene>
    <name evidence="1" type="ORF">HPB47_011242</name>
</gene>
<reference evidence="1 2" key="1">
    <citation type="journal article" date="2020" name="Cell">
        <title>Large-Scale Comparative Analyses of Tick Genomes Elucidate Their Genetic Diversity and Vector Capacities.</title>
        <authorList>
            <consortium name="Tick Genome and Microbiome Consortium (TIGMIC)"/>
            <person name="Jia N."/>
            <person name="Wang J."/>
            <person name="Shi W."/>
            <person name="Du L."/>
            <person name="Sun Y."/>
            <person name="Zhan W."/>
            <person name="Jiang J.F."/>
            <person name="Wang Q."/>
            <person name="Zhang B."/>
            <person name="Ji P."/>
            <person name="Bell-Sakyi L."/>
            <person name="Cui X.M."/>
            <person name="Yuan T.T."/>
            <person name="Jiang B.G."/>
            <person name="Yang W.F."/>
            <person name="Lam T.T."/>
            <person name="Chang Q.C."/>
            <person name="Ding S.J."/>
            <person name="Wang X.J."/>
            <person name="Zhu J.G."/>
            <person name="Ruan X.D."/>
            <person name="Zhao L."/>
            <person name="Wei J.T."/>
            <person name="Ye R.Z."/>
            <person name="Que T.C."/>
            <person name="Du C.H."/>
            <person name="Zhou Y.H."/>
            <person name="Cheng J.X."/>
            <person name="Dai P.F."/>
            <person name="Guo W.B."/>
            <person name="Han X.H."/>
            <person name="Huang E.J."/>
            <person name="Li L.F."/>
            <person name="Wei W."/>
            <person name="Gao Y.C."/>
            <person name="Liu J.Z."/>
            <person name="Shao H.Z."/>
            <person name="Wang X."/>
            <person name="Wang C.C."/>
            <person name="Yang T.C."/>
            <person name="Huo Q.B."/>
            <person name="Li W."/>
            <person name="Chen H.Y."/>
            <person name="Chen S.E."/>
            <person name="Zhou L.G."/>
            <person name="Ni X.B."/>
            <person name="Tian J.H."/>
            <person name="Sheng Y."/>
            <person name="Liu T."/>
            <person name="Pan Y.S."/>
            <person name="Xia L.Y."/>
            <person name="Li J."/>
            <person name="Zhao F."/>
            <person name="Cao W.C."/>
        </authorList>
    </citation>
    <scope>NUCLEOTIDE SEQUENCE [LARGE SCALE GENOMIC DNA]</scope>
    <source>
        <strain evidence="1">Iper-2018</strain>
    </source>
</reference>
<dbReference type="Proteomes" id="UP000805193">
    <property type="component" value="Unassembled WGS sequence"/>
</dbReference>